<reference evidence="1 2" key="1">
    <citation type="submission" date="2023-02" db="EMBL/GenBank/DDBJ databases">
        <authorList>
            <person name="Mo P."/>
        </authorList>
    </citation>
    <scope>NUCLEOTIDE SEQUENCE [LARGE SCALE GENOMIC DNA]</scope>
    <source>
        <strain evidence="1 2">HUAS 3</strain>
    </source>
</reference>
<dbReference type="EMBL" id="CP118615">
    <property type="protein sequence ID" value="WDZ86987.1"/>
    <property type="molecule type" value="Genomic_DNA"/>
</dbReference>
<gene>
    <name evidence="1" type="ORF">PVK37_11585</name>
</gene>
<organism evidence="1 2">
    <name type="scientific">Micromonospora cathayae</name>
    <dbReference type="NCBI Taxonomy" id="3028804"/>
    <lineage>
        <taxon>Bacteria</taxon>
        <taxon>Bacillati</taxon>
        <taxon>Actinomycetota</taxon>
        <taxon>Actinomycetes</taxon>
        <taxon>Micromonosporales</taxon>
        <taxon>Micromonosporaceae</taxon>
        <taxon>Micromonospora</taxon>
    </lineage>
</organism>
<sequence>MRTFGPWLAVLAVVLLLGALRMRTLAAAVSIGWLVWCVWTWIRVGLRRDRD</sequence>
<dbReference type="RefSeq" id="WP_275033861.1">
    <property type="nucleotide sequence ID" value="NZ_CP118615.1"/>
</dbReference>
<dbReference type="Proteomes" id="UP001219605">
    <property type="component" value="Chromosome"/>
</dbReference>
<evidence type="ECO:0000313" key="1">
    <source>
        <dbReference type="EMBL" id="WDZ86987.1"/>
    </source>
</evidence>
<accession>A0ABY7ZVE4</accession>
<evidence type="ECO:0008006" key="3">
    <source>
        <dbReference type="Google" id="ProtNLM"/>
    </source>
</evidence>
<keyword evidence="2" id="KW-1185">Reference proteome</keyword>
<name>A0ABY7ZVE4_9ACTN</name>
<protein>
    <recommendedName>
        <fullName evidence="3">Hydrophobic protein</fullName>
    </recommendedName>
</protein>
<proteinExistence type="predicted"/>
<evidence type="ECO:0000313" key="2">
    <source>
        <dbReference type="Proteomes" id="UP001219605"/>
    </source>
</evidence>